<evidence type="ECO:0000313" key="2">
    <source>
        <dbReference type="EMBL" id="KAG1539473.1"/>
    </source>
</evidence>
<keyword evidence="3" id="KW-1185">Reference proteome</keyword>
<sequence length="112" mass="12314">MGAGHRQHVLAGQDVVAQPLRTGHVARARFQDGFHQRVAAADHVADHVQVGLQRHLLDAEAFDQFDPLFGQLRAHGRVHARIATSDLVSGGPRDQRQATHERTADAKNVQVH</sequence>
<feature type="compositionally biased region" description="Basic and acidic residues" evidence="1">
    <location>
        <begin position="93"/>
        <end position="105"/>
    </location>
</feature>
<evidence type="ECO:0000256" key="1">
    <source>
        <dbReference type="SAM" id="MobiDB-lite"/>
    </source>
</evidence>
<comment type="caution">
    <text evidence="2">The sequence shown here is derived from an EMBL/GenBank/DDBJ whole genome shotgun (WGS) entry which is preliminary data.</text>
</comment>
<protein>
    <submittedName>
        <fullName evidence="2">Uncharacterized protein</fullName>
    </submittedName>
</protein>
<name>A0A9P7C7M5_9FUNG</name>
<dbReference type="AlphaFoldDB" id="A0A9P7C7M5"/>
<gene>
    <name evidence="2" type="ORF">G6F50_014499</name>
</gene>
<accession>A0A9P7C7M5</accession>
<organism evidence="2 3">
    <name type="scientific">Rhizopus delemar</name>
    <dbReference type="NCBI Taxonomy" id="936053"/>
    <lineage>
        <taxon>Eukaryota</taxon>
        <taxon>Fungi</taxon>
        <taxon>Fungi incertae sedis</taxon>
        <taxon>Mucoromycota</taxon>
        <taxon>Mucoromycotina</taxon>
        <taxon>Mucoromycetes</taxon>
        <taxon>Mucorales</taxon>
        <taxon>Mucorineae</taxon>
        <taxon>Rhizopodaceae</taxon>
        <taxon>Rhizopus</taxon>
    </lineage>
</organism>
<feature type="region of interest" description="Disordered" evidence="1">
    <location>
        <begin position="85"/>
        <end position="112"/>
    </location>
</feature>
<dbReference type="EMBL" id="JAANIU010006988">
    <property type="protein sequence ID" value="KAG1539473.1"/>
    <property type="molecule type" value="Genomic_DNA"/>
</dbReference>
<reference evidence="2 3" key="1">
    <citation type="journal article" date="2020" name="Microb. Genom.">
        <title>Genetic diversity of clinical and environmental Mucorales isolates obtained from an investigation of mucormycosis cases among solid organ transplant recipients.</title>
        <authorList>
            <person name="Nguyen M.H."/>
            <person name="Kaul D."/>
            <person name="Muto C."/>
            <person name="Cheng S.J."/>
            <person name="Richter R.A."/>
            <person name="Bruno V.M."/>
            <person name="Liu G."/>
            <person name="Beyhan S."/>
            <person name="Sundermann A.J."/>
            <person name="Mounaud S."/>
            <person name="Pasculle A.W."/>
            <person name="Nierman W.C."/>
            <person name="Driscoll E."/>
            <person name="Cumbie R."/>
            <person name="Clancy C.J."/>
            <person name="Dupont C.L."/>
        </authorList>
    </citation>
    <scope>NUCLEOTIDE SEQUENCE [LARGE SCALE GENOMIC DNA]</scope>
    <source>
        <strain evidence="2 3">GL24</strain>
    </source>
</reference>
<proteinExistence type="predicted"/>
<dbReference type="Proteomes" id="UP000740926">
    <property type="component" value="Unassembled WGS sequence"/>
</dbReference>
<evidence type="ECO:0000313" key="3">
    <source>
        <dbReference type="Proteomes" id="UP000740926"/>
    </source>
</evidence>